<dbReference type="EMBL" id="RHFK02000007">
    <property type="protein sequence ID" value="TWW73848.1"/>
    <property type="molecule type" value="Genomic_DNA"/>
</dbReference>
<comment type="caution">
    <text evidence="2">The sequence shown here is derived from an EMBL/GenBank/DDBJ whole genome shotgun (WGS) entry which is preliminary data.</text>
</comment>
<evidence type="ECO:0000256" key="1">
    <source>
        <dbReference type="SAM" id="MobiDB-lite"/>
    </source>
</evidence>
<dbReference type="AlphaFoldDB" id="A0A5C6P4P2"/>
<dbReference type="Proteomes" id="UP000324091">
    <property type="component" value="Chromosome 15"/>
</dbReference>
<keyword evidence="3" id="KW-1185">Reference proteome</keyword>
<feature type="region of interest" description="Disordered" evidence="1">
    <location>
        <begin position="60"/>
        <end position="113"/>
    </location>
</feature>
<evidence type="ECO:0000313" key="2">
    <source>
        <dbReference type="EMBL" id="TWW73848.1"/>
    </source>
</evidence>
<name>A0A5C6P4P2_9TELE</name>
<sequence>MVDGRDVGEENLQELRKHSLQTACLHCSLTFPRSSFVMTVLSGLSLQTLQGRDVISSAPPVMKRASAASEHASSARRRPVSDKTGRNLKLGAVKNQSQSGLASPGETGLVRRI</sequence>
<proteinExistence type="predicted"/>
<evidence type="ECO:0000313" key="3">
    <source>
        <dbReference type="Proteomes" id="UP000324091"/>
    </source>
</evidence>
<organism evidence="2 3">
    <name type="scientific">Takifugu flavidus</name>
    <name type="common">sansaifugu</name>
    <dbReference type="NCBI Taxonomy" id="433684"/>
    <lineage>
        <taxon>Eukaryota</taxon>
        <taxon>Metazoa</taxon>
        <taxon>Chordata</taxon>
        <taxon>Craniata</taxon>
        <taxon>Vertebrata</taxon>
        <taxon>Euteleostomi</taxon>
        <taxon>Actinopterygii</taxon>
        <taxon>Neopterygii</taxon>
        <taxon>Teleostei</taxon>
        <taxon>Neoteleostei</taxon>
        <taxon>Acanthomorphata</taxon>
        <taxon>Eupercaria</taxon>
        <taxon>Tetraodontiformes</taxon>
        <taxon>Tetradontoidea</taxon>
        <taxon>Tetraodontidae</taxon>
        <taxon>Takifugu</taxon>
    </lineage>
</organism>
<accession>A0A5C6P4P2</accession>
<reference evidence="2 3" key="1">
    <citation type="submission" date="2019-04" db="EMBL/GenBank/DDBJ databases">
        <title>Chromosome genome assembly for Takifugu flavidus.</title>
        <authorList>
            <person name="Xiao S."/>
        </authorList>
    </citation>
    <scope>NUCLEOTIDE SEQUENCE [LARGE SCALE GENOMIC DNA]</scope>
    <source>
        <strain evidence="2">HTHZ2018</strain>
        <tissue evidence="2">Muscle</tissue>
    </source>
</reference>
<protein>
    <submittedName>
        <fullName evidence="2">Uncharacterized protein</fullName>
    </submittedName>
</protein>
<gene>
    <name evidence="2" type="ORF">D4764_15G0012440</name>
</gene>